<feature type="compositionally biased region" description="Polar residues" evidence="8">
    <location>
        <begin position="14"/>
        <end position="33"/>
    </location>
</feature>
<evidence type="ECO:0000313" key="10">
    <source>
        <dbReference type="EMBL" id="KAJ1982577.1"/>
    </source>
</evidence>
<dbReference type="InterPro" id="IPR000232">
    <property type="entry name" value="HSF_DNA-bd"/>
</dbReference>
<dbReference type="SUPFAM" id="SSF46785">
    <property type="entry name" value="Winged helix' DNA-binding domain"/>
    <property type="match status" value="1"/>
</dbReference>
<dbReference type="GO" id="GO:0043565">
    <property type="term" value="F:sequence-specific DNA binding"/>
    <property type="evidence" value="ECO:0007669"/>
    <property type="project" value="InterPro"/>
</dbReference>
<dbReference type="PANTHER" id="PTHR10015">
    <property type="entry name" value="HEAT SHOCK TRANSCRIPTION FACTOR"/>
    <property type="match status" value="1"/>
</dbReference>
<proteinExistence type="inferred from homology"/>
<evidence type="ECO:0000313" key="11">
    <source>
        <dbReference type="Proteomes" id="UP001151582"/>
    </source>
</evidence>
<dbReference type="GO" id="GO:0005634">
    <property type="term" value="C:nucleus"/>
    <property type="evidence" value="ECO:0007669"/>
    <property type="project" value="UniProtKB-SubCell"/>
</dbReference>
<evidence type="ECO:0000256" key="2">
    <source>
        <dbReference type="ARBA" id="ARBA00006403"/>
    </source>
</evidence>
<evidence type="ECO:0000256" key="8">
    <source>
        <dbReference type="SAM" id="MobiDB-lite"/>
    </source>
</evidence>
<comment type="subcellular location">
    <subcellularLocation>
        <location evidence="1">Nucleus</location>
    </subcellularLocation>
</comment>
<dbReference type="PANTHER" id="PTHR10015:SF427">
    <property type="entry name" value="HEAT SHOCK FACTOR PROTEIN"/>
    <property type="match status" value="1"/>
</dbReference>
<keyword evidence="5" id="KW-0804">Transcription</keyword>
<evidence type="ECO:0000256" key="3">
    <source>
        <dbReference type="ARBA" id="ARBA00023015"/>
    </source>
</evidence>
<dbReference type="PROSITE" id="PS00434">
    <property type="entry name" value="HSF_DOMAIN"/>
    <property type="match status" value="1"/>
</dbReference>
<dbReference type="FunFam" id="1.10.10.10:FF:000027">
    <property type="entry name" value="Heat shock transcription factor 1"/>
    <property type="match status" value="1"/>
</dbReference>
<comment type="similarity">
    <text evidence="2 7">Belongs to the HSF family.</text>
</comment>
<dbReference type="GO" id="GO:0003700">
    <property type="term" value="F:DNA-binding transcription factor activity"/>
    <property type="evidence" value="ECO:0007669"/>
    <property type="project" value="InterPro"/>
</dbReference>
<dbReference type="Gene3D" id="1.10.10.10">
    <property type="entry name" value="Winged helix-like DNA-binding domain superfamily/Winged helix DNA-binding domain"/>
    <property type="match status" value="1"/>
</dbReference>
<evidence type="ECO:0000256" key="6">
    <source>
        <dbReference type="ARBA" id="ARBA00023242"/>
    </source>
</evidence>
<gene>
    <name evidence="10" type="ORF">H4R34_001660</name>
</gene>
<keyword evidence="11" id="KW-1185">Reference proteome</keyword>
<feature type="domain" description="HSF-type DNA-binding" evidence="9">
    <location>
        <begin position="126"/>
        <end position="150"/>
    </location>
</feature>
<keyword evidence="6" id="KW-0539">Nucleus</keyword>
<dbReference type="InterPro" id="IPR036390">
    <property type="entry name" value="WH_DNA-bd_sf"/>
</dbReference>
<protein>
    <recommendedName>
        <fullName evidence="9">HSF-type DNA-binding domain-containing protein</fullName>
    </recommendedName>
</protein>
<name>A0A9W8B374_9FUNG</name>
<sequence length="431" mass="46594">MGSPNSGLPFGQLQPPSLMTSFAQPSSSQLNAESSGSGGGGLSPQLLSAMFQQNLASTQHLQPQSSQERRSSSPGSPGGKPSGGNTFVHKLHDMVTDPAYQHLISWNYTGASFVVCCINDLARDVLPKHFKHSNFSSFVRQLNMYGFHKINKSPRGQRTAAENQIWEFSHPKFLRGRPDLLEEIKRKAMDSDHMRRETGDLHANLTMMQATQVNTNKHVEQLQQNLTEVVRELAEMKQRQAAQQDVIMRLVIHLQSQGHVIPTELLAGLEASAASSRNDAERPSIVVTNHDHANASAGLSPIAMSAYNLTPSWSGLSSPASDYSPLATTFAGAAGGNGANIHLQIDSHNLAAALAVAGSPGHSRPVSPNSFTMYNHALNTPLPPSPIPPYSPLSNGMLSEDDLEHITPALLSSRPSSFYGSDQNESMRLEL</sequence>
<dbReference type="EMBL" id="JANBQB010000085">
    <property type="protein sequence ID" value="KAJ1982577.1"/>
    <property type="molecule type" value="Genomic_DNA"/>
</dbReference>
<dbReference type="AlphaFoldDB" id="A0A9W8B374"/>
<feature type="region of interest" description="Disordered" evidence="8">
    <location>
        <begin position="1"/>
        <end position="44"/>
    </location>
</feature>
<comment type="caution">
    <text evidence="10">The sequence shown here is derived from an EMBL/GenBank/DDBJ whole genome shotgun (WGS) entry which is preliminary data.</text>
</comment>
<evidence type="ECO:0000256" key="5">
    <source>
        <dbReference type="ARBA" id="ARBA00023163"/>
    </source>
</evidence>
<keyword evidence="3" id="KW-0805">Transcription regulation</keyword>
<feature type="region of interest" description="Disordered" evidence="8">
    <location>
        <begin position="57"/>
        <end position="88"/>
    </location>
</feature>
<accession>A0A9W8B374</accession>
<dbReference type="OrthoDB" id="60033at2759"/>
<evidence type="ECO:0000256" key="4">
    <source>
        <dbReference type="ARBA" id="ARBA00023125"/>
    </source>
</evidence>
<evidence type="ECO:0000259" key="9">
    <source>
        <dbReference type="PROSITE" id="PS00434"/>
    </source>
</evidence>
<dbReference type="SMART" id="SM00415">
    <property type="entry name" value="HSF"/>
    <property type="match status" value="1"/>
</dbReference>
<dbReference type="PRINTS" id="PR00056">
    <property type="entry name" value="HSFDOMAIN"/>
</dbReference>
<evidence type="ECO:0000256" key="7">
    <source>
        <dbReference type="RuleBase" id="RU004020"/>
    </source>
</evidence>
<dbReference type="Pfam" id="PF00447">
    <property type="entry name" value="HSF_DNA-bind"/>
    <property type="match status" value="1"/>
</dbReference>
<keyword evidence="4" id="KW-0238">DNA-binding</keyword>
<organism evidence="10 11">
    <name type="scientific">Dimargaris verticillata</name>
    <dbReference type="NCBI Taxonomy" id="2761393"/>
    <lineage>
        <taxon>Eukaryota</taxon>
        <taxon>Fungi</taxon>
        <taxon>Fungi incertae sedis</taxon>
        <taxon>Zoopagomycota</taxon>
        <taxon>Kickxellomycotina</taxon>
        <taxon>Dimargaritomycetes</taxon>
        <taxon>Dimargaritales</taxon>
        <taxon>Dimargaritaceae</taxon>
        <taxon>Dimargaris</taxon>
    </lineage>
</organism>
<evidence type="ECO:0000256" key="1">
    <source>
        <dbReference type="ARBA" id="ARBA00004123"/>
    </source>
</evidence>
<dbReference type="Proteomes" id="UP001151582">
    <property type="component" value="Unassembled WGS sequence"/>
</dbReference>
<reference evidence="10" key="1">
    <citation type="submission" date="2022-07" db="EMBL/GenBank/DDBJ databases">
        <title>Phylogenomic reconstructions and comparative analyses of Kickxellomycotina fungi.</title>
        <authorList>
            <person name="Reynolds N.K."/>
            <person name="Stajich J.E."/>
            <person name="Barry K."/>
            <person name="Grigoriev I.V."/>
            <person name="Crous P."/>
            <person name="Smith M.E."/>
        </authorList>
    </citation>
    <scope>NUCLEOTIDE SEQUENCE</scope>
    <source>
        <strain evidence="10">RSA 567</strain>
    </source>
</reference>
<dbReference type="InterPro" id="IPR036388">
    <property type="entry name" value="WH-like_DNA-bd_sf"/>
</dbReference>